<dbReference type="PANTHER" id="PTHR13017:SF0">
    <property type="entry name" value="METHENYLTETRAHYDROFOLATE SYNTHASE DOMAIN-CONTAINING PROTEIN"/>
    <property type="match status" value="1"/>
</dbReference>
<feature type="compositionally biased region" description="Basic residues" evidence="3">
    <location>
        <begin position="321"/>
        <end position="333"/>
    </location>
</feature>
<evidence type="ECO:0000256" key="2">
    <source>
        <dbReference type="ARBA" id="ARBA00022884"/>
    </source>
</evidence>
<feature type="compositionally biased region" description="Basic residues" evidence="3">
    <location>
        <begin position="290"/>
        <end position="303"/>
    </location>
</feature>
<evidence type="ECO:0000313" key="5">
    <source>
        <dbReference type="RefSeq" id="XP_028031844.1"/>
    </source>
</evidence>
<dbReference type="RefSeq" id="XP_028031844.1">
    <property type="nucleotide sequence ID" value="XM_028176043.1"/>
</dbReference>
<organism evidence="4 5">
    <name type="scientific">Bombyx mandarina</name>
    <name type="common">Wild silk moth</name>
    <name type="synonym">Wild silkworm</name>
    <dbReference type="NCBI Taxonomy" id="7092"/>
    <lineage>
        <taxon>Eukaryota</taxon>
        <taxon>Metazoa</taxon>
        <taxon>Ecdysozoa</taxon>
        <taxon>Arthropoda</taxon>
        <taxon>Hexapoda</taxon>
        <taxon>Insecta</taxon>
        <taxon>Pterygota</taxon>
        <taxon>Neoptera</taxon>
        <taxon>Endopterygota</taxon>
        <taxon>Lepidoptera</taxon>
        <taxon>Glossata</taxon>
        <taxon>Ditrysia</taxon>
        <taxon>Bombycoidea</taxon>
        <taxon>Bombycidae</taxon>
        <taxon>Bombycinae</taxon>
        <taxon>Bombyx</taxon>
    </lineage>
</organism>
<dbReference type="FunFam" id="3.40.50.10420:FF:000001">
    <property type="entry name" value="Methenyltetrahydrofolate synthase domain-containing protein"/>
    <property type="match status" value="1"/>
</dbReference>
<feature type="region of interest" description="Disordered" evidence="3">
    <location>
        <begin position="283"/>
        <end position="360"/>
    </location>
</feature>
<keyword evidence="4" id="KW-1185">Reference proteome</keyword>
<dbReference type="Pfam" id="PF01812">
    <property type="entry name" value="5-FTHF_cyc-lig"/>
    <property type="match status" value="1"/>
</dbReference>
<feature type="compositionally biased region" description="Basic and acidic residues" evidence="3">
    <location>
        <begin position="337"/>
        <end position="348"/>
    </location>
</feature>
<dbReference type="InterPro" id="IPR002698">
    <property type="entry name" value="FTHF_cligase"/>
</dbReference>
<dbReference type="AlphaFoldDB" id="A0A6J2JUH0"/>
<keyword evidence="2" id="KW-0694">RNA-binding</keyword>
<dbReference type="GO" id="GO:0003723">
    <property type="term" value="F:RNA binding"/>
    <property type="evidence" value="ECO:0007669"/>
    <property type="project" value="UniProtKB-KW"/>
</dbReference>
<protein>
    <recommendedName>
        <fullName evidence="1">Methenyltetrahydrofolate synthase domain-containing protein</fullName>
    </recommendedName>
</protein>
<feature type="region of interest" description="Disordered" evidence="3">
    <location>
        <begin position="432"/>
        <end position="477"/>
    </location>
</feature>
<accession>A0A6J2JUH0</accession>
<evidence type="ECO:0000313" key="4">
    <source>
        <dbReference type="Proteomes" id="UP000504629"/>
    </source>
</evidence>
<evidence type="ECO:0000256" key="3">
    <source>
        <dbReference type="SAM" id="MobiDB-lite"/>
    </source>
</evidence>
<gene>
    <name evidence="5" type="primary">LOC114244283</name>
</gene>
<dbReference type="InterPro" id="IPR037171">
    <property type="entry name" value="NagB/RpiA_transferase-like"/>
</dbReference>
<dbReference type="InterPro" id="IPR035979">
    <property type="entry name" value="RBD_domain_sf"/>
</dbReference>
<dbReference type="GO" id="GO:0005737">
    <property type="term" value="C:cytoplasm"/>
    <property type="evidence" value="ECO:0007669"/>
    <property type="project" value="TreeGrafter"/>
</dbReference>
<dbReference type="PANTHER" id="PTHR13017">
    <property type="entry name" value="5-FORMYLTETRAHYDROFOLATE CYCLO-LIGASE-RELATED"/>
    <property type="match status" value="1"/>
</dbReference>
<sequence length="477" mass="52773">MAEIAKMQNGDGTPTAVDNTKKPLPEEVTKQSYRVKVWRHLETNGLAVFPRPVYNRIPNFKGAQEAAAKLAELDVFKNANTVKVNPDKPQEPVRVICLEQQKTLYVPVPRLQTGFLNRLELPEGETGPAAIRKAVSRNGMETYGKPIGIEDTVSLDLVVMGSVAVSKEGYRIGKGRGYGDLEFGLMMHMKAIKPDTVVVTTVHDCQVFDTLPAELFGPHDVPIDIIVTPTQVIETQRMSQRPTGILWHLLSNRRLQLMPILGQLRDIEMLAGRACTLKEVDTDVEERTVQRPRRVRRRTRERKSHSEGEGNTTEGEDGKPGKPRRSNRNRRNSTKSAGKEPREGDAKPRRPKRQRPVIDFSVKISNISPNTRVRDLKQALSERGVKPQIMVWKGFRGFCYLHFFKPGPQKGEGDSGVGAVSMEGVLSALAQMSLGGSGDGDAEDKPRLLAVEPAPPRQPHAERAAPTPAPAPAAEVQ</sequence>
<dbReference type="CTD" id="40559"/>
<evidence type="ECO:0000256" key="1">
    <source>
        <dbReference type="ARBA" id="ARBA00015518"/>
    </source>
</evidence>
<dbReference type="SUPFAM" id="SSF100950">
    <property type="entry name" value="NagB/RpiA/CoA transferase-like"/>
    <property type="match status" value="1"/>
</dbReference>
<dbReference type="Proteomes" id="UP000504629">
    <property type="component" value="Unplaced"/>
</dbReference>
<dbReference type="SUPFAM" id="SSF54928">
    <property type="entry name" value="RNA-binding domain, RBD"/>
    <property type="match status" value="1"/>
</dbReference>
<reference evidence="5" key="1">
    <citation type="submission" date="2025-08" db="UniProtKB">
        <authorList>
            <consortium name="RefSeq"/>
        </authorList>
    </citation>
    <scope>IDENTIFICATION</scope>
    <source>
        <tissue evidence="5">Silk gland</tissue>
    </source>
</reference>
<dbReference type="InterPro" id="IPR024185">
    <property type="entry name" value="FTHF_cligase-like_sf"/>
</dbReference>
<proteinExistence type="predicted"/>
<name>A0A6J2JUH0_BOMMA</name>
<feature type="region of interest" description="Disordered" evidence="3">
    <location>
        <begin position="1"/>
        <end position="25"/>
    </location>
</feature>
<dbReference type="KEGG" id="bman:114244283"/>
<dbReference type="OrthoDB" id="433414at2759"/>
<dbReference type="GeneID" id="114244283"/>
<dbReference type="Gene3D" id="3.40.50.10420">
    <property type="entry name" value="NagB/RpiA/CoA transferase-like"/>
    <property type="match status" value="1"/>
</dbReference>